<organism evidence="4 5">
    <name type="scientific">Allosphingosinicella indica</name>
    <dbReference type="NCBI Taxonomy" id="941907"/>
    <lineage>
        <taxon>Bacteria</taxon>
        <taxon>Pseudomonadati</taxon>
        <taxon>Pseudomonadota</taxon>
        <taxon>Alphaproteobacteria</taxon>
        <taxon>Sphingomonadales</taxon>
        <taxon>Sphingomonadaceae</taxon>
        <taxon>Allosphingosinicella</taxon>
    </lineage>
</organism>
<dbReference type="PANTHER" id="PTHR13090:SF1">
    <property type="entry name" value="ARGININE-HYDROXYLASE NDUFAF5, MITOCHONDRIAL"/>
    <property type="match status" value="1"/>
</dbReference>
<dbReference type="Pfam" id="PF08241">
    <property type="entry name" value="Methyltransf_11"/>
    <property type="match status" value="1"/>
</dbReference>
<dbReference type="SUPFAM" id="SSF53335">
    <property type="entry name" value="S-adenosyl-L-methionine-dependent methyltransferases"/>
    <property type="match status" value="1"/>
</dbReference>
<dbReference type="STRING" id="941907.SAMN06295910_2131"/>
<gene>
    <name evidence="4" type="ORF">SAMN06295910_2131</name>
</gene>
<sequence length="261" mass="27220">MSADTPFDRHLRRLRRDRAAPLFAGADYLHRLAGEEMLGRLEDVKRDFTDALVLGADPQLVAALRAQGLAVTAADPGFRFANTAGGVQCDEDRLAVADASFDLVISTGLLDTVNDLPGALVLIRRALRPGGLFLGAFAGAGSLPRLKAAMLAGDAVMGGAVPRIHPQIDVRAAGDLLARAGFVLPVADVGGVDVRYPGLAALVADLRAMGGTNLLPAGAQRPVTRADYAAANAAFAAHADADGKTAERFEIVYLSAWSRDA</sequence>
<dbReference type="AlphaFoldDB" id="A0A1X7GRE9"/>
<keyword evidence="1 4" id="KW-0489">Methyltransferase</keyword>
<dbReference type="GO" id="GO:0008757">
    <property type="term" value="F:S-adenosylmethionine-dependent methyltransferase activity"/>
    <property type="evidence" value="ECO:0007669"/>
    <property type="project" value="InterPro"/>
</dbReference>
<proteinExistence type="predicted"/>
<feature type="domain" description="Methyltransferase type 11" evidence="3">
    <location>
        <begin position="61"/>
        <end position="134"/>
    </location>
</feature>
<evidence type="ECO:0000256" key="2">
    <source>
        <dbReference type="ARBA" id="ARBA00022679"/>
    </source>
</evidence>
<dbReference type="InterPro" id="IPR050602">
    <property type="entry name" value="Malonyl-ACP_OMT"/>
</dbReference>
<dbReference type="Gene3D" id="3.40.50.150">
    <property type="entry name" value="Vaccinia Virus protein VP39"/>
    <property type="match status" value="1"/>
</dbReference>
<evidence type="ECO:0000259" key="3">
    <source>
        <dbReference type="Pfam" id="PF08241"/>
    </source>
</evidence>
<dbReference type="Proteomes" id="UP000192934">
    <property type="component" value="Chromosome I"/>
</dbReference>
<dbReference type="PANTHER" id="PTHR13090">
    <property type="entry name" value="ARGININE-HYDROXYLASE NDUFAF5, MITOCHONDRIAL"/>
    <property type="match status" value="1"/>
</dbReference>
<protein>
    <submittedName>
        <fullName evidence="4">Methyltransferase domain-containing protein</fullName>
    </submittedName>
</protein>
<keyword evidence="5" id="KW-1185">Reference proteome</keyword>
<dbReference type="GO" id="GO:0032259">
    <property type="term" value="P:methylation"/>
    <property type="evidence" value="ECO:0007669"/>
    <property type="project" value="UniProtKB-KW"/>
</dbReference>
<evidence type="ECO:0000313" key="4">
    <source>
        <dbReference type="EMBL" id="SMF73348.1"/>
    </source>
</evidence>
<name>A0A1X7GRE9_9SPHN</name>
<dbReference type="EMBL" id="LT840185">
    <property type="protein sequence ID" value="SMF73348.1"/>
    <property type="molecule type" value="Genomic_DNA"/>
</dbReference>
<reference evidence="5" key="1">
    <citation type="submission" date="2017-04" db="EMBL/GenBank/DDBJ databases">
        <authorList>
            <person name="Varghese N."/>
            <person name="Submissions S."/>
        </authorList>
    </citation>
    <scope>NUCLEOTIDE SEQUENCE [LARGE SCALE GENOMIC DNA]</scope>
    <source>
        <strain evidence="5">Dd16</strain>
    </source>
</reference>
<evidence type="ECO:0000313" key="5">
    <source>
        <dbReference type="Proteomes" id="UP000192934"/>
    </source>
</evidence>
<dbReference type="InterPro" id="IPR029063">
    <property type="entry name" value="SAM-dependent_MTases_sf"/>
</dbReference>
<accession>A0A1X7GRE9</accession>
<evidence type="ECO:0000256" key="1">
    <source>
        <dbReference type="ARBA" id="ARBA00022603"/>
    </source>
</evidence>
<dbReference type="InterPro" id="IPR013216">
    <property type="entry name" value="Methyltransf_11"/>
</dbReference>
<keyword evidence="2 4" id="KW-0808">Transferase</keyword>